<dbReference type="AlphaFoldDB" id="A0A2J6RYJ9"/>
<evidence type="ECO:0000313" key="3">
    <source>
        <dbReference type="Proteomes" id="UP000235786"/>
    </source>
</evidence>
<evidence type="ECO:0000313" key="2">
    <source>
        <dbReference type="EMBL" id="PMD43585.1"/>
    </source>
</evidence>
<name>A0A2J6RYJ9_HYAVF</name>
<feature type="region of interest" description="Disordered" evidence="1">
    <location>
        <begin position="105"/>
        <end position="133"/>
    </location>
</feature>
<dbReference type="EMBL" id="KZ613942">
    <property type="protein sequence ID" value="PMD43585.1"/>
    <property type="molecule type" value="Genomic_DNA"/>
</dbReference>
<sequence length="613" mass="68796">MPLIFTTPTGEVFELTPETLPSHILHSIMLTDTYNPADFKPLAPEMNLPIRPLPKSGGPGPLDGTTEAATATPSPSSTPTEQSPHRQSCGSASPLIEILNPDELAHKNAPNPRRAATTPVTSPIRPGRRDGTRPRSLVKVAMAYNEYGELMEEIKLQHHPTPDELSITQLLRVIRKKFHHTLREKITKIVAPRGDGKGIAPLEDELLARRLTWCFDFRPVSPSSSTESPDDGGAMPVYSGPSRVLDIGCSDGKWYHSFKKEQPTWIVEGVDDTDHWSCIDKDLVVRDFMDSHGAVSPTDYFGHMNSKQESPEFTMRNINSLRSHQKPMLHNLYEFIRAREIFDRVESYKTFLEDIRLLLKPDGIVEFIEIDPRPRFILDEKKREEVNYKLERKSGAQTDWTDDIQDRFKNPLDAELATNVPGWSGRVEQRLKAILRPLDGVAAANLKAWLQGAGFCEVTEIVIRIPVGGNTLSGQHLKEFLLYQISLENMIPKLRDKLPGVELAELENGSYFLNVHIVTGRKPALPRPGDLLKNGTRQYMTASKYDAMARNDAKLSWKRFDLEGKLSSMMKNLTTLPGAPDSRTVTLGTFDDELFKLPSAQSEGKGPFMLHLL</sequence>
<feature type="region of interest" description="Disordered" evidence="1">
    <location>
        <begin position="45"/>
        <end position="92"/>
    </location>
</feature>
<protein>
    <recommendedName>
        <fullName evidence="4">Methyltransferase domain-containing protein</fullName>
    </recommendedName>
</protein>
<gene>
    <name evidence="2" type="ORF">L207DRAFT_300657</name>
</gene>
<keyword evidence="3" id="KW-1185">Reference proteome</keyword>
<proteinExistence type="predicted"/>
<dbReference type="Pfam" id="PF13489">
    <property type="entry name" value="Methyltransf_23"/>
    <property type="match status" value="1"/>
</dbReference>
<organism evidence="2 3">
    <name type="scientific">Hyaloscypha variabilis (strain UAMH 11265 / GT02V1 / F)</name>
    <name type="common">Meliniomyces variabilis</name>
    <dbReference type="NCBI Taxonomy" id="1149755"/>
    <lineage>
        <taxon>Eukaryota</taxon>
        <taxon>Fungi</taxon>
        <taxon>Dikarya</taxon>
        <taxon>Ascomycota</taxon>
        <taxon>Pezizomycotina</taxon>
        <taxon>Leotiomycetes</taxon>
        <taxon>Helotiales</taxon>
        <taxon>Hyaloscyphaceae</taxon>
        <taxon>Hyaloscypha</taxon>
        <taxon>Hyaloscypha variabilis</taxon>
    </lineage>
</organism>
<feature type="compositionally biased region" description="Low complexity" evidence="1">
    <location>
        <begin position="65"/>
        <end position="81"/>
    </location>
</feature>
<dbReference type="SUPFAM" id="SSF53335">
    <property type="entry name" value="S-adenosyl-L-methionine-dependent methyltransferases"/>
    <property type="match status" value="1"/>
</dbReference>
<accession>A0A2J6RYJ9</accession>
<dbReference type="InterPro" id="IPR029063">
    <property type="entry name" value="SAM-dependent_MTases_sf"/>
</dbReference>
<dbReference type="OrthoDB" id="506498at2759"/>
<evidence type="ECO:0000256" key="1">
    <source>
        <dbReference type="SAM" id="MobiDB-lite"/>
    </source>
</evidence>
<dbReference type="Proteomes" id="UP000235786">
    <property type="component" value="Unassembled WGS sequence"/>
</dbReference>
<dbReference type="Gene3D" id="3.40.50.150">
    <property type="entry name" value="Vaccinia Virus protein VP39"/>
    <property type="match status" value="1"/>
</dbReference>
<evidence type="ECO:0008006" key="4">
    <source>
        <dbReference type="Google" id="ProtNLM"/>
    </source>
</evidence>
<reference evidence="2 3" key="1">
    <citation type="submission" date="2016-04" db="EMBL/GenBank/DDBJ databases">
        <title>A degradative enzymes factory behind the ericoid mycorrhizal symbiosis.</title>
        <authorList>
            <consortium name="DOE Joint Genome Institute"/>
            <person name="Martino E."/>
            <person name="Morin E."/>
            <person name="Grelet G."/>
            <person name="Kuo A."/>
            <person name="Kohler A."/>
            <person name="Daghino S."/>
            <person name="Barry K."/>
            <person name="Choi C."/>
            <person name="Cichocki N."/>
            <person name="Clum A."/>
            <person name="Copeland A."/>
            <person name="Hainaut M."/>
            <person name="Haridas S."/>
            <person name="Labutti K."/>
            <person name="Lindquist E."/>
            <person name="Lipzen A."/>
            <person name="Khouja H.-R."/>
            <person name="Murat C."/>
            <person name="Ohm R."/>
            <person name="Olson A."/>
            <person name="Spatafora J."/>
            <person name="Veneault-Fourrey C."/>
            <person name="Henrissat B."/>
            <person name="Grigoriev I."/>
            <person name="Martin F."/>
            <person name="Perotto S."/>
        </authorList>
    </citation>
    <scope>NUCLEOTIDE SEQUENCE [LARGE SCALE GENOMIC DNA]</scope>
    <source>
        <strain evidence="2 3">F</strain>
    </source>
</reference>